<proteinExistence type="predicted"/>
<keyword evidence="3" id="KW-1185">Reference proteome</keyword>
<organism evidence="2 3">
    <name type="scientific">Marasmiellus scandens</name>
    <dbReference type="NCBI Taxonomy" id="2682957"/>
    <lineage>
        <taxon>Eukaryota</taxon>
        <taxon>Fungi</taxon>
        <taxon>Dikarya</taxon>
        <taxon>Basidiomycota</taxon>
        <taxon>Agaricomycotina</taxon>
        <taxon>Agaricomycetes</taxon>
        <taxon>Agaricomycetidae</taxon>
        <taxon>Agaricales</taxon>
        <taxon>Marasmiineae</taxon>
        <taxon>Omphalotaceae</taxon>
        <taxon>Marasmiellus</taxon>
    </lineage>
</organism>
<comment type="caution">
    <text evidence="2">The sequence shown here is derived from an EMBL/GenBank/DDBJ whole genome shotgun (WGS) entry which is preliminary data.</text>
</comment>
<reference evidence="2 3" key="1">
    <citation type="submission" date="2024-01" db="EMBL/GenBank/DDBJ databases">
        <title>A draft genome for the cacao thread blight pathogen Marasmiellus scandens.</title>
        <authorList>
            <person name="Baruah I.K."/>
            <person name="Leung J."/>
            <person name="Bukari Y."/>
            <person name="Amoako-Attah I."/>
            <person name="Meinhardt L.W."/>
            <person name="Bailey B.A."/>
            <person name="Cohen S.P."/>
        </authorList>
    </citation>
    <scope>NUCLEOTIDE SEQUENCE [LARGE SCALE GENOMIC DNA]</scope>
    <source>
        <strain evidence="2 3">GH-19</strain>
    </source>
</reference>
<accession>A0ABR1IVP9</accession>
<name>A0ABR1IVP9_9AGAR</name>
<feature type="region of interest" description="Disordered" evidence="1">
    <location>
        <begin position="1"/>
        <end position="28"/>
    </location>
</feature>
<sequence>MKAGGSAALDPAPKPNFRSSKPAKKRRKVKKDFNLFTYKLHALADYADCIRKVNKSIDY</sequence>
<protein>
    <submittedName>
        <fullName evidence="2">Uncharacterized protein</fullName>
    </submittedName>
</protein>
<evidence type="ECO:0000313" key="2">
    <source>
        <dbReference type="EMBL" id="KAK7440077.1"/>
    </source>
</evidence>
<dbReference type="EMBL" id="JBANRG010000070">
    <property type="protein sequence ID" value="KAK7440077.1"/>
    <property type="molecule type" value="Genomic_DNA"/>
</dbReference>
<evidence type="ECO:0000313" key="3">
    <source>
        <dbReference type="Proteomes" id="UP001498398"/>
    </source>
</evidence>
<evidence type="ECO:0000256" key="1">
    <source>
        <dbReference type="SAM" id="MobiDB-lite"/>
    </source>
</evidence>
<dbReference type="Proteomes" id="UP001498398">
    <property type="component" value="Unassembled WGS sequence"/>
</dbReference>
<gene>
    <name evidence="2" type="ORF">VKT23_017326</name>
</gene>